<keyword evidence="2" id="KW-1185">Reference proteome</keyword>
<accession>H0FCB9</accession>
<gene>
    <name evidence="1" type="ORF">KYC_22141</name>
</gene>
<sequence>MRPAISLERWGIPAEDLAALVRKLAQAMPFIEWHAEGEAPRGALSLHLVDFAALAGNGRAAWNTAGPIEAMRRARARGAPALALCRGRVSQLPAARRGVWVMLADKSWAGAVECLARALSALEWTREDGYKTVHAWSETRKFTHRNLLAVTGVDETAAKFSAVLRDALSASLMQPAALAVAGAPEKDLRRTIIEAGLHDLQTLAATPMTLDGAMRVDALLGFEWPELD</sequence>
<dbReference type="PATRIC" id="fig|477184.5.peg.4348"/>
<comment type="caution">
    <text evidence="1">The sequence shown here is derived from an EMBL/GenBank/DDBJ whole genome shotgun (WGS) entry which is preliminary data.</text>
</comment>
<dbReference type="STRING" id="477184.KYC_22141"/>
<dbReference type="AlphaFoldDB" id="H0FCB9"/>
<proteinExistence type="predicted"/>
<reference evidence="1 2" key="1">
    <citation type="journal article" date="2012" name="J. Bacteriol.">
        <title>Genome sequence of the highly efficient arsenite-oxidizing bacterium Achromobacter arsenitoxydans SY8.</title>
        <authorList>
            <person name="Li X."/>
            <person name="Hu Y."/>
            <person name="Gong J."/>
            <person name="Lin Y."/>
            <person name="Johnstone L."/>
            <person name="Rensing C."/>
            <person name="Wang G."/>
        </authorList>
    </citation>
    <scope>NUCLEOTIDE SEQUENCE [LARGE SCALE GENOMIC DNA]</scope>
    <source>
        <strain evidence="1 2">SY8</strain>
    </source>
</reference>
<name>H0FCB9_9BURK</name>
<evidence type="ECO:0000313" key="1">
    <source>
        <dbReference type="EMBL" id="EHK64088.1"/>
    </source>
</evidence>
<evidence type="ECO:0000313" key="2">
    <source>
        <dbReference type="Proteomes" id="UP000003113"/>
    </source>
</evidence>
<protein>
    <submittedName>
        <fullName evidence="1">Uncharacterized protein</fullName>
    </submittedName>
</protein>
<organism evidence="1 2">
    <name type="scientific">Achromobacter arsenitoxydans SY8</name>
    <dbReference type="NCBI Taxonomy" id="477184"/>
    <lineage>
        <taxon>Bacteria</taxon>
        <taxon>Pseudomonadati</taxon>
        <taxon>Pseudomonadota</taxon>
        <taxon>Betaproteobacteria</taxon>
        <taxon>Burkholderiales</taxon>
        <taxon>Alcaligenaceae</taxon>
        <taxon>Achromobacter</taxon>
    </lineage>
</organism>
<dbReference type="EMBL" id="AGUF01000071">
    <property type="protein sequence ID" value="EHK64088.1"/>
    <property type="molecule type" value="Genomic_DNA"/>
</dbReference>
<dbReference type="Proteomes" id="UP000003113">
    <property type="component" value="Unassembled WGS sequence"/>
</dbReference>